<accession>A0ABW3K8Y3</accession>
<evidence type="ECO:0000313" key="2">
    <source>
        <dbReference type="EMBL" id="MFD1002543.1"/>
    </source>
</evidence>
<evidence type="ECO:0000256" key="1">
    <source>
        <dbReference type="SAM" id="Phobius"/>
    </source>
</evidence>
<organism evidence="2 3">
    <name type="scientific">Ohtaekwangia kribbensis</name>
    <dbReference type="NCBI Taxonomy" id="688913"/>
    <lineage>
        <taxon>Bacteria</taxon>
        <taxon>Pseudomonadati</taxon>
        <taxon>Bacteroidota</taxon>
        <taxon>Cytophagia</taxon>
        <taxon>Cytophagales</taxon>
        <taxon>Fulvivirgaceae</taxon>
        <taxon>Ohtaekwangia</taxon>
    </lineage>
</organism>
<comment type="caution">
    <text evidence="2">The sequence shown here is derived from an EMBL/GenBank/DDBJ whole genome shotgun (WGS) entry which is preliminary data.</text>
</comment>
<feature type="transmembrane region" description="Helical" evidence="1">
    <location>
        <begin position="7"/>
        <end position="24"/>
    </location>
</feature>
<keyword evidence="1" id="KW-0472">Membrane</keyword>
<keyword evidence="1" id="KW-0812">Transmembrane</keyword>
<reference evidence="3" key="1">
    <citation type="journal article" date="2019" name="Int. J. Syst. Evol. Microbiol.">
        <title>The Global Catalogue of Microorganisms (GCM) 10K type strain sequencing project: providing services to taxonomists for standard genome sequencing and annotation.</title>
        <authorList>
            <consortium name="The Broad Institute Genomics Platform"/>
            <consortium name="The Broad Institute Genome Sequencing Center for Infectious Disease"/>
            <person name="Wu L."/>
            <person name="Ma J."/>
        </authorList>
    </citation>
    <scope>NUCLEOTIDE SEQUENCE [LARGE SCALE GENOMIC DNA]</scope>
    <source>
        <strain evidence="3">CCUG 58938</strain>
    </source>
</reference>
<dbReference type="Proteomes" id="UP001597112">
    <property type="component" value="Unassembled WGS sequence"/>
</dbReference>
<dbReference type="EMBL" id="JBHTKA010000008">
    <property type="protein sequence ID" value="MFD1002543.1"/>
    <property type="molecule type" value="Genomic_DNA"/>
</dbReference>
<feature type="transmembrane region" description="Helical" evidence="1">
    <location>
        <begin position="44"/>
        <end position="62"/>
    </location>
</feature>
<protein>
    <submittedName>
        <fullName evidence="2">Uncharacterized protein</fullName>
    </submittedName>
</protein>
<keyword evidence="3" id="KW-1185">Reference proteome</keyword>
<evidence type="ECO:0000313" key="3">
    <source>
        <dbReference type="Proteomes" id="UP001597112"/>
    </source>
</evidence>
<gene>
    <name evidence="2" type="ORF">ACFQ21_24675</name>
</gene>
<sequence>MNFVQQLSLYISITAFIFLILGLYRPWAMLWWEDVQNRRKVIRLYGSIASVAYLAHWIIVLLDA</sequence>
<dbReference type="RefSeq" id="WP_377583792.1">
    <property type="nucleotide sequence ID" value="NZ_JBHTKA010000008.1"/>
</dbReference>
<keyword evidence="1" id="KW-1133">Transmembrane helix</keyword>
<name>A0ABW3K8Y3_9BACT</name>
<proteinExistence type="predicted"/>